<evidence type="ECO:0000256" key="5">
    <source>
        <dbReference type="ARBA" id="ARBA00022692"/>
    </source>
</evidence>
<evidence type="ECO:0000256" key="1">
    <source>
        <dbReference type="ARBA" id="ARBA00004251"/>
    </source>
</evidence>
<feature type="transmembrane region" description="Helical" evidence="12">
    <location>
        <begin position="596"/>
        <end position="618"/>
    </location>
</feature>
<dbReference type="FunFam" id="3.80.10.10:FF:000213">
    <property type="entry name" value="Tyrosine-sulfated glycopeptide receptor 1"/>
    <property type="match status" value="1"/>
</dbReference>
<dbReference type="PANTHER" id="PTHR48052">
    <property type="entry name" value="UNNAMED PRODUCT"/>
    <property type="match status" value="1"/>
</dbReference>
<comment type="similarity">
    <text evidence="2">Belongs to the RLP family.</text>
</comment>
<keyword evidence="5 12" id="KW-0812">Transmembrane</keyword>
<dbReference type="GO" id="GO:0005886">
    <property type="term" value="C:plasma membrane"/>
    <property type="evidence" value="ECO:0007669"/>
    <property type="project" value="UniProtKB-SubCell"/>
</dbReference>
<organism evidence="13 14">
    <name type="scientific">Prunus yedoensis var. nudiflora</name>
    <dbReference type="NCBI Taxonomy" id="2094558"/>
    <lineage>
        <taxon>Eukaryota</taxon>
        <taxon>Viridiplantae</taxon>
        <taxon>Streptophyta</taxon>
        <taxon>Embryophyta</taxon>
        <taxon>Tracheophyta</taxon>
        <taxon>Spermatophyta</taxon>
        <taxon>Magnoliopsida</taxon>
        <taxon>eudicotyledons</taxon>
        <taxon>Gunneridae</taxon>
        <taxon>Pentapetalae</taxon>
        <taxon>rosids</taxon>
        <taxon>fabids</taxon>
        <taxon>Rosales</taxon>
        <taxon>Rosaceae</taxon>
        <taxon>Amygdaloideae</taxon>
        <taxon>Amygdaleae</taxon>
        <taxon>Prunus</taxon>
    </lineage>
</organism>
<dbReference type="PROSITE" id="PS51450">
    <property type="entry name" value="LRR"/>
    <property type="match status" value="1"/>
</dbReference>
<keyword evidence="10 13" id="KW-0675">Receptor</keyword>
<evidence type="ECO:0000256" key="9">
    <source>
        <dbReference type="ARBA" id="ARBA00023136"/>
    </source>
</evidence>
<dbReference type="EMBL" id="PJQY01003574">
    <property type="protein sequence ID" value="PQM36195.1"/>
    <property type="molecule type" value="Genomic_DNA"/>
</dbReference>
<dbReference type="AlphaFoldDB" id="A0A314UFB4"/>
<dbReference type="FunFam" id="3.80.10.10:FF:000095">
    <property type="entry name" value="LRR receptor-like serine/threonine-protein kinase GSO1"/>
    <property type="match status" value="1"/>
</dbReference>
<dbReference type="STRING" id="2094558.A0A314UFB4"/>
<dbReference type="InterPro" id="IPR001611">
    <property type="entry name" value="Leu-rich_rpt"/>
</dbReference>
<dbReference type="Proteomes" id="UP000250321">
    <property type="component" value="Unassembled WGS sequence"/>
</dbReference>
<comment type="caution">
    <text evidence="13">The sequence shown here is derived from an EMBL/GenBank/DDBJ whole genome shotgun (WGS) entry which is preliminary data.</text>
</comment>
<proteinExistence type="inferred from homology"/>
<gene>
    <name evidence="13" type="ORF">Pyn_34989</name>
</gene>
<keyword evidence="4" id="KW-0433">Leucine-rich repeat</keyword>
<dbReference type="PANTHER" id="PTHR48052:SF81">
    <property type="entry name" value="LEUCINE-RICH REPEAT-CONTAINING N-TERMINAL PLANT-TYPE DOMAIN-CONTAINING PROTEIN"/>
    <property type="match status" value="1"/>
</dbReference>
<evidence type="ECO:0000256" key="2">
    <source>
        <dbReference type="ARBA" id="ARBA00009592"/>
    </source>
</evidence>
<protein>
    <submittedName>
        <fullName evidence="13">Receptor-like protein 2</fullName>
    </submittedName>
</protein>
<evidence type="ECO:0000256" key="8">
    <source>
        <dbReference type="ARBA" id="ARBA00022989"/>
    </source>
</evidence>
<keyword evidence="6" id="KW-0732">Signal</keyword>
<evidence type="ECO:0000256" key="12">
    <source>
        <dbReference type="SAM" id="Phobius"/>
    </source>
</evidence>
<evidence type="ECO:0000256" key="11">
    <source>
        <dbReference type="ARBA" id="ARBA00023180"/>
    </source>
</evidence>
<dbReference type="OrthoDB" id="1165624at2759"/>
<dbReference type="PRINTS" id="PR00019">
    <property type="entry name" value="LEURICHRPT"/>
</dbReference>
<evidence type="ECO:0000256" key="7">
    <source>
        <dbReference type="ARBA" id="ARBA00022737"/>
    </source>
</evidence>
<evidence type="ECO:0000313" key="13">
    <source>
        <dbReference type="EMBL" id="PQM36195.1"/>
    </source>
</evidence>
<evidence type="ECO:0000256" key="10">
    <source>
        <dbReference type="ARBA" id="ARBA00023170"/>
    </source>
</evidence>
<dbReference type="Pfam" id="PF00560">
    <property type="entry name" value="LRR_1"/>
    <property type="match status" value="4"/>
</dbReference>
<keyword evidence="11" id="KW-0325">Glycoprotein</keyword>
<evidence type="ECO:0000313" key="14">
    <source>
        <dbReference type="Proteomes" id="UP000250321"/>
    </source>
</evidence>
<keyword evidence="3" id="KW-1003">Cell membrane</keyword>
<keyword evidence="9 12" id="KW-0472">Membrane</keyword>
<accession>A0A314UFB4</accession>
<dbReference type="InterPro" id="IPR003591">
    <property type="entry name" value="Leu-rich_rpt_typical-subtyp"/>
</dbReference>
<dbReference type="InterPro" id="IPR032675">
    <property type="entry name" value="LRR_dom_sf"/>
</dbReference>
<name>A0A314UFB4_PRUYE</name>
<evidence type="ECO:0000256" key="3">
    <source>
        <dbReference type="ARBA" id="ARBA00022475"/>
    </source>
</evidence>
<comment type="subcellular location">
    <subcellularLocation>
        <location evidence="1">Cell membrane</location>
        <topology evidence="1">Single-pass type I membrane protein</topology>
    </subcellularLocation>
</comment>
<evidence type="ECO:0000256" key="6">
    <source>
        <dbReference type="ARBA" id="ARBA00022729"/>
    </source>
</evidence>
<sequence length="655" mass="72683">MVGSPVCSCLPKGSKEFFLHLNRLEILDLSYNRLSGELPLSLPSSNIQTVDLSSNHFFGAIPSSFFQQASNLTSFNVSNNTFTGYVPSSICLHSSPSLRLLDFSSNVFSGNLAPGLGKCSKLQVFRAGHNNLLGLLPEDIYNATKLEEIALPLNSLHGAISDKIVNLTNLAVLDLSFNHFGRELPHNLGKLSKLKLVTLDFNNLEGALPLSLMNCTNLVELHLRNNSLEGDISMLDFSRLRQLTKLDLRVNNFTGTVPVSLYSCRSLKAIGLAINNLDGQIEAEILSLKSLSFLSLGYNRFTNLTGAMKILMSCKSLHALLLSGSFVGERMPSDDHMVDFDGFQNLRALNLANSDLTGQIPVWLSKLKNLEILELCFNQITGPIPSWLGTLPRLVYINLSYNRMSGVFPKQLCRLPRLLYEPIASQVDKYEFELPVFNGNICTNQTLLQRKLSFVPTIIGLSNNNISGYIPAEIGQLHLLRKLFLKSNNFSGVIPEQISNLKNLEVLDLSSNHLSGIIPSSLVSLNFLKEFNASYNNLEGLIPTGTQLQSFNASAFEGNPKLCGAPLPNKCGPSKGIDANNKNNKDVDNGLHQLPWFYIFAALGFILGFWGVCGSIVINKTWRYAYFRFIDDLQDRLLYVMITIPIKRMKRRLRG</sequence>
<dbReference type="Gene3D" id="3.80.10.10">
    <property type="entry name" value="Ribonuclease Inhibitor"/>
    <property type="match status" value="3"/>
</dbReference>
<dbReference type="SUPFAM" id="SSF52058">
    <property type="entry name" value="L domain-like"/>
    <property type="match status" value="3"/>
</dbReference>
<dbReference type="SMART" id="SM00369">
    <property type="entry name" value="LRR_TYP"/>
    <property type="match status" value="7"/>
</dbReference>
<keyword evidence="14" id="KW-1185">Reference proteome</keyword>
<dbReference type="Pfam" id="PF13855">
    <property type="entry name" value="LRR_8"/>
    <property type="match status" value="3"/>
</dbReference>
<keyword evidence="8 12" id="KW-1133">Transmembrane helix</keyword>
<keyword evidence="7" id="KW-0677">Repeat</keyword>
<evidence type="ECO:0000256" key="4">
    <source>
        <dbReference type="ARBA" id="ARBA00022614"/>
    </source>
</evidence>
<reference evidence="13 14" key="1">
    <citation type="submission" date="2018-02" db="EMBL/GenBank/DDBJ databases">
        <title>Draft genome of wild Prunus yedoensis var. nudiflora.</title>
        <authorList>
            <person name="Baek S."/>
            <person name="Kim J.-H."/>
            <person name="Choi K."/>
            <person name="Kim G.-B."/>
            <person name="Cho A."/>
            <person name="Jang H."/>
            <person name="Shin C.-H."/>
            <person name="Yu H.-J."/>
            <person name="Mun J.-H."/>
        </authorList>
    </citation>
    <scope>NUCLEOTIDE SEQUENCE [LARGE SCALE GENOMIC DNA]</scope>
    <source>
        <strain evidence="14">cv. Jeju island</strain>
        <tissue evidence="13">Leaf</tissue>
    </source>
</reference>